<evidence type="ECO:0000313" key="15">
    <source>
        <dbReference type="EMBL" id="AKM54754.1"/>
    </source>
</evidence>
<evidence type="ECO:0000256" key="10">
    <source>
        <dbReference type="ARBA" id="ARBA00023136"/>
    </source>
</evidence>
<dbReference type="GO" id="GO:0090563">
    <property type="term" value="F:protein-phosphocysteine-sugar phosphotransferase activity"/>
    <property type="evidence" value="ECO:0007669"/>
    <property type="project" value="TreeGrafter"/>
</dbReference>
<dbReference type="InterPro" id="IPR001996">
    <property type="entry name" value="PTS_IIB_1"/>
</dbReference>
<evidence type="ECO:0000256" key="12">
    <source>
        <dbReference type="SAM" id="Phobius"/>
    </source>
</evidence>
<name>A0A0H3XMB9_9MOLU</name>
<feature type="transmembrane region" description="Helical" evidence="12">
    <location>
        <begin position="338"/>
        <end position="362"/>
    </location>
</feature>
<feature type="active site" description="Phosphocysteine intermediate; for EIIB activity" evidence="11">
    <location>
        <position position="584"/>
    </location>
</feature>
<evidence type="ECO:0000259" key="14">
    <source>
        <dbReference type="PROSITE" id="PS51103"/>
    </source>
</evidence>
<keyword evidence="7 12" id="KW-0812">Transmembrane</keyword>
<evidence type="ECO:0000256" key="4">
    <source>
        <dbReference type="ARBA" id="ARBA00022597"/>
    </source>
</evidence>
<feature type="transmembrane region" description="Helical" evidence="12">
    <location>
        <begin position="369"/>
        <end position="387"/>
    </location>
</feature>
<evidence type="ECO:0000256" key="11">
    <source>
        <dbReference type="PROSITE-ProRule" id="PRU00421"/>
    </source>
</evidence>
<feature type="transmembrane region" description="Helical" evidence="12">
    <location>
        <begin position="463"/>
        <end position="485"/>
    </location>
</feature>
<comment type="subcellular location">
    <subcellularLocation>
        <location evidence="1">Cell membrane</location>
        <topology evidence="1">Multi-pass membrane protein</topology>
    </subcellularLocation>
</comment>
<dbReference type="PANTHER" id="PTHR30009:SF4">
    <property type="entry name" value="PTS SYSTEM N-ACETYLGLUCOSAMINE-SPECIFIC EIICBA COMPONENT"/>
    <property type="match status" value="1"/>
</dbReference>
<dbReference type="PROSITE" id="PS51098">
    <property type="entry name" value="PTS_EIIB_TYPE_1"/>
    <property type="match status" value="1"/>
</dbReference>
<reference evidence="15 16" key="1">
    <citation type="journal article" date="2015" name="Genome Biol. Evol.">
        <title>Found and Lost: The Fates of Horizontally Acquired Genes in Arthropod-Symbiotic Spiroplasma.</title>
        <authorList>
            <person name="Lo W.S."/>
            <person name="Gasparich G.E."/>
            <person name="Kuo C.H."/>
        </authorList>
    </citation>
    <scope>NUCLEOTIDE SEQUENCE [LARGE SCALE GENOMIC DNA]</scope>
    <source>
        <strain evidence="16">TDA-040725-5</strain>
    </source>
</reference>
<dbReference type="InterPro" id="IPR003352">
    <property type="entry name" value="PTS_EIIC"/>
</dbReference>
<dbReference type="Gene3D" id="3.30.1360.60">
    <property type="entry name" value="Glucose permease domain IIB"/>
    <property type="match status" value="1"/>
</dbReference>
<proteinExistence type="predicted"/>
<feature type="transmembrane region" description="Helical" evidence="12">
    <location>
        <begin position="194"/>
        <end position="217"/>
    </location>
</feature>
<dbReference type="InterPro" id="IPR036878">
    <property type="entry name" value="Glu_permease_IIB"/>
</dbReference>
<dbReference type="GO" id="GO:0016301">
    <property type="term" value="F:kinase activity"/>
    <property type="evidence" value="ECO:0007669"/>
    <property type="project" value="UniProtKB-KW"/>
</dbReference>
<feature type="domain" description="PTS EIIB type-1" evidence="13">
    <location>
        <begin position="562"/>
        <end position="641"/>
    </location>
</feature>
<dbReference type="InterPro" id="IPR018113">
    <property type="entry name" value="PTrfase_EIIB_Cys"/>
</dbReference>
<keyword evidence="10 12" id="KW-0472">Membrane</keyword>
<dbReference type="InterPro" id="IPR050429">
    <property type="entry name" value="PTS_Glucose_EIICBA"/>
</dbReference>
<keyword evidence="16" id="KW-1185">Reference proteome</keyword>
<gene>
    <name evidence="15" type="primary">nagE</name>
    <name evidence="15" type="ORF">SERIO_v1c12050</name>
</gene>
<dbReference type="PROSITE" id="PS51103">
    <property type="entry name" value="PTS_EIIC_TYPE_1"/>
    <property type="match status" value="1"/>
</dbReference>
<evidence type="ECO:0000256" key="6">
    <source>
        <dbReference type="ARBA" id="ARBA00022683"/>
    </source>
</evidence>
<feature type="transmembrane region" description="Helical" evidence="12">
    <location>
        <begin position="393"/>
        <end position="418"/>
    </location>
</feature>
<keyword evidence="4" id="KW-0762">Sugar transport</keyword>
<sequence length="641" mass="68606">MQYLQKLGKALQFPIVVLPIAALMLRIGGIMTDSSINSALTQNGNLSGLWYIGSILSAIGNAAVGNLAPLFAVGLGFGMSKDFRGEAALVALFGWFALTGLMGVIPQWYYNNVLLGNAPIGNFGNGEQWAVQHSRILYVFDFSQKLPGGYGAKYNIDMGVFGGILSGCCVALIYNRYQDVKLPAALGFFSGRRFVPMVTALFFLGGSFVVAAIWPWFQLVLQYLGYGLGAIPPLGAFFYGIFNRLLIPFGLHQVLNTYLWFQQPISGHLMTLEGFALWRIVDGTLQWAQYTLTPDGHLAAITGWNDTGITTTINGDINAFLGKMYANSEFGLAGGSGIFQAGFFPMMMFGLPAACAAMILSIENKTKRAEIAGILGSAAGVSFLTGVTEPIEFSFIFLAPLLLGIHAFLTGAFAALTVGMGIRSGFGFSAGFVDWAISIKTSWDMSTISGALQNSAYKVIGNPLMILPIGIIQGAAYFFSFKYLIKKLNLVTPGREDEAAEIAKKLGKVVKTHAEKKLAKQEAKMATATVGSQAASVSAGTAPVNASGEITRIDLAKDPQGSTKMAQIIYDAIGHDNLVKVDNCMTRLRLTVEDNTKVDVDTIKKTGVPGVVLTAKNKGLHVIVGVYVESVSKELSRISGK</sequence>
<dbReference type="PANTHER" id="PTHR30009">
    <property type="entry name" value="CYTOCHROME C-TYPE SYNTHESIS PROTEIN AND PTS TRANSMEMBRANE COMPONENT"/>
    <property type="match status" value="1"/>
</dbReference>
<dbReference type="EMBL" id="CP011856">
    <property type="protein sequence ID" value="AKM54754.1"/>
    <property type="molecule type" value="Genomic_DNA"/>
</dbReference>
<feature type="transmembrane region" description="Helical" evidence="12">
    <location>
        <begin position="51"/>
        <end position="75"/>
    </location>
</feature>
<dbReference type="GO" id="GO:0009401">
    <property type="term" value="P:phosphoenolpyruvate-dependent sugar phosphotransferase system"/>
    <property type="evidence" value="ECO:0007669"/>
    <property type="project" value="UniProtKB-KW"/>
</dbReference>
<feature type="transmembrane region" description="Helical" evidence="12">
    <location>
        <begin position="223"/>
        <end position="246"/>
    </location>
</feature>
<dbReference type="AlphaFoldDB" id="A0A0H3XMB9"/>
<keyword evidence="8" id="KW-0418">Kinase</keyword>
<evidence type="ECO:0000256" key="2">
    <source>
        <dbReference type="ARBA" id="ARBA00022448"/>
    </source>
</evidence>
<evidence type="ECO:0000256" key="9">
    <source>
        <dbReference type="ARBA" id="ARBA00022989"/>
    </source>
</evidence>
<dbReference type="Proteomes" id="UP000035661">
    <property type="component" value="Chromosome"/>
</dbReference>
<keyword evidence="3" id="KW-1003">Cell membrane</keyword>
<organism evidence="15 16">
    <name type="scientific">Spiroplasma eriocheiris</name>
    <dbReference type="NCBI Taxonomy" id="315358"/>
    <lineage>
        <taxon>Bacteria</taxon>
        <taxon>Bacillati</taxon>
        <taxon>Mycoplasmatota</taxon>
        <taxon>Mollicutes</taxon>
        <taxon>Entomoplasmatales</taxon>
        <taxon>Spiroplasmataceae</taxon>
        <taxon>Spiroplasma</taxon>
    </lineage>
</organism>
<dbReference type="PROSITE" id="PS01035">
    <property type="entry name" value="PTS_EIIB_TYPE_1_CYS"/>
    <property type="match status" value="1"/>
</dbReference>
<evidence type="ECO:0000256" key="1">
    <source>
        <dbReference type="ARBA" id="ARBA00004651"/>
    </source>
</evidence>
<dbReference type="GO" id="GO:0008982">
    <property type="term" value="F:protein-N(PI)-phosphohistidine-sugar phosphotransferase activity"/>
    <property type="evidence" value="ECO:0007669"/>
    <property type="project" value="InterPro"/>
</dbReference>
<dbReference type="InterPro" id="IPR013013">
    <property type="entry name" value="PTS_EIIC_1"/>
</dbReference>
<dbReference type="PATRIC" id="fig|743698.3.peg.1217"/>
<evidence type="ECO:0000256" key="8">
    <source>
        <dbReference type="ARBA" id="ARBA00022777"/>
    </source>
</evidence>
<dbReference type="GO" id="GO:0015764">
    <property type="term" value="P:N-acetylglucosamine transport"/>
    <property type="evidence" value="ECO:0007669"/>
    <property type="project" value="TreeGrafter"/>
</dbReference>
<evidence type="ECO:0000313" key="16">
    <source>
        <dbReference type="Proteomes" id="UP000035661"/>
    </source>
</evidence>
<feature type="transmembrane region" description="Helical" evidence="12">
    <location>
        <begin position="12"/>
        <end position="31"/>
    </location>
</feature>
<reference evidence="16" key="2">
    <citation type="submission" date="2015-06" db="EMBL/GenBank/DDBJ databases">
        <title>Complete genome sequence of Spiroplasma eriocheiris TDA-040725-5 (DSM 21848).</title>
        <authorList>
            <person name="Lo W.-S."/>
            <person name="Kuo C.-H."/>
        </authorList>
    </citation>
    <scope>NUCLEOTIDE SEQUENCE [LARGE SCALE GENOMIC DNA]</scope>
    <source>
        <strain evidence="16">TDA-040725-5</strain>
    </source>
</reference>
<evidence type="ECO:0000256" key="5">
    <source>
        <dbReference type="ARBA" id="ARBA00022679"/>
    </source>
</evidence>
<evidence type="ECO:0000256" key="7">
    <source>
        <dbReference type="ARBA" id="ARBA00022692"/>
    </source>
</evidence>
<dbReference type="KEGG" id="seri:SERIO_v1c12050"/>
<evidence type="ECO:0000256" key="3">
    <source>
        <dbReference type="ARBA" id="ARBA00022475"/>
    </source>
</evidence>
<keyword evidence="2" id="KW-0813">Transport</keyword>
<accession>A0A0H3XMB9</accession>
<dbReference type="Pfam" id="PF02378">
    <property type="entry name" value="PTS_EIIC"/>
    <property type="match status" value="1"/>
</dbReference>
<dbReference type="STRING" id="315358.SERIO_v1c12050"/>
<keyword evidence="5" id="KW-0808">Transferase</keyword>
<keyword evidence="6" id="KW-0598">Phosphotransferase system</keyword>
<feature type="domain" description="PTS EIIC type-1" evidence="14">
    <location>
        <begin position="1"/>
        <end position="497"/>
    </location>
</feature>
<dbReference type="Pfam" id="PF00367">
    <property type="entry name" value="PTS_EIIB"/>
    <property type="match status" value="1"/>
</dbReference>
<protein>
    <submittedName>
        <fullName evidence="15">PTS system N-acetylglucosamine-specific IIBC component</fullName>
    </submittedName>
</protein>
<dbReference type="SUPFAM" id="SSF55604">
    <property type="entry name" value="Glucose permease domain IIB"/>
    <property type="match status" value="1"/>
</dbReference>
<dbReference type="GO" id="GO:0005886">
    <property type="term" value="C:plasma membrane"/>
    <property type="evidence" value="ECO:0007669"/>
    <property type="project" value="UniProtKB-SubCell"/>
</dbReference>
<dbReference type="RefSeq" id="WP_047791933.1">
    <property type="nucleotide sequence ID" value="NZ_CP011856.1"/>
</dbReference>
<feature type="transmembrane region" description="Helical" evidence="12">
    <location>
        <begin position="87"/>
        <end position="109"/>
    </location>
</feature>
<evidence type="ECO:0000259" key="13">
    <source>
        <dbReference type="PROSITE" id="PS51098"/>
    </source>
</evidence>
<feature type="transmembrane region" description="Helical" evidence="12">
    <location>
        <begin position="154"/>
        <end position="174"/>
    </location>
</feature>
<keyword evidence="9 12" id="KW-1133">Transmembrane helix</keyword>